<evidence type="ECO:0000313" key="3">
    <source>
        <dbReference type="Proteomes" id="UP000626490"/>
    </source>
</evidence>
<keyword evidence="1" id="KW-0812">Transmembrane</keyword>
<evidence type="ECO:0000313" key="2">
    <source>
        <dbReference type="EMBL" id="QIG76538.1"/>
    </source>
</evidence>
<proteinExistence type="predicted"/>
<keyword evidence="3" id="KW-1185">Reference proteome</keyword>
<protein>
    <submittedName>
        <fullName evidence="2">Uncharacterized protein</fullName>
    </submittedName>
</protein>
<dbReference type="Proteomes" id="UP000626490">
    <property type="component" value="Segment"/>
</dbReference>
<organism evidence="2 3">
    <name type="scientific">Rhizobium phage RHph_I1_6</name>
    <dbReference type="NCBI Taxonomy" id="2509728"/>
    <lineage>
        <taxon>Viruses</taxon>
        <taxon>Duplodnaviria</taxon>
        <taxon>Heunggongvirae</taxon>
        <taxon>Uroviricota</taxon>
        <taxon>Caudoviricetes</taxon>
        <taxon>Schitoviridae</taxon>
        <taxon>Demetervirinae</taxon>
        <taxon>Cyamitesvirus</taxon>
        <taxon>Cyamitesvirus I16</taxon>
    </lineage>
</organism>
<keyword evidence="1" id="KW-0472">Membrane</keyword>
<dbReference type="EMBL" id="MN988555">
    <property type="protein sequence ID" value="QIG76538.1"/>
    <property type="molecule type" value="Genomic_DNA"/>
</dbReference>
<accession>A0A7S5V294</accession>
<feature type="transmembrane region" description="Helical" evidence="1">
    <location>
        <begin position="33"/>
        <end position="57"/>
    </location>
</feature>
<evidence type="ECO:0000256" key="1">
    <source>
        <dbReference type="SAM" id="Phobius"/>
    </source>
</evidence>
<keyword evidence="1" id="KW-1133">Transmembrane helix</keyword>
<gene>
    <name evidence="2" type="ORF">EVC27_013</name>
</gene>
<name>A0A7S5V294_9CAUD</name>
<sequence>MKYAVSIIILIYSVLIYYTMTINPYKIDHLVNTTIFTLIIPILVCYLIRHIVMWFYLMKWQYK</sequence>
<reference evidence="2" key="1">
    <citation type="submission" date="2020-01" db="EMBL/GenBank/DDBJ databases">
        <title>Patterns of diversity and host range of bacteriophage communities associated with bean-nodulatin bacteria.</title>
        <authorList>
            <person name="Vann Cauwenberghe J."/>
            <person name="Santamaria R.I."/>
            <person name="Bustos P."/>
            <person name="Juarez S."/>
            <person name="Gonzalez V."/>
        </authorList>
    </citation>
    <scope>NUCLEOTIDE SEQUENCE</scope>
</reference>
<feature type="transmembrane region" description="Helical" evidence="1">
    <location>
        <begin position="7"/>
        <end position="27"/>
    </location>
</feature>